<dbReference type="InterPro" id="IPR004000">
    <property type="entry name" value="Actin"/>
</dbReference>
<dbReference type="Pfam" id="PF00169">
    <property type="entry name" value="PH"/>
    <property type="match status" value="1"/>
</dbReference>
<protein>
    <submittedName>
        <fullName evidence="4">Actin</fullName>
    </submittedName>
</protein>
<feature type="compositionally biased region" description="Acidic residues" evidence="2">
    <location>
        <begin position="162"/>
        <end position="194"/>
    </location>
</feature>
<dbReference type="Gene3D" id="2.30.29.30">
    <property type="entry name" value="Pleckstrin-homology domain (PH domain)/Phosphotyrosine-binding domain (PTB)"/>
    <property type="match status" value="1"/>
</dbReference>
<dbReference type="Pfam" id="PF00022">
    <property type="entry name" value="Actin"/>
    <property type="match status" value="1"/>
</dbReference>
<evidence type="ECO:0000259" key="3">
    <source>
        <dbReference type="Pfam" id="PF00169"/>
    </source>
</evidence>
<dbReference type="Gene3D" id="3.90.640.10">
    <property type="entry name" value="Actin, Chain A, domain 4"/>
    <property type="match status" value="1"/>
</dbReference>
<evidence type="ECO:0000256" key="1">
    <source>
        <dbReference type="RuleBase" id="RU000487"/>
    </source>
</evidence>
<feature type="region of interest" description="Disordered" evidence="2">
    <location>
        <begin position="70"/>
        <end position="94"/>
    </location>
</feature>
<dbReference type="CDD" id="cd10169">
    <property type="entry name" value="ASKHA_NBD_actin-like"/>
    <property type="match status" value="1"/>
</dbReference>
<dbReference type="AlphaFoldDB" id="A0A226CWF6"/>
<dbReference type="OrthoDB" id="337660at2759"/>
<reference evidence="4 5" key="1">
    <citation type="submission" date="2015-12" db="EMBL/GenBank/DDBJ databases">
        <title>The genome of Folsomia candida.</title>
        <authorList>
            <person name="Faddeeva A."/>
            <person name="Derks M.F."/>
            <person name="Anvar Y."/>
            <person name="Smit S."/>
            <person name="Van Straalen N."/>
            <person name="Roelofs D."/>
        </authorList>
    </citation>
    <scope>NUCLEOTIDE SEQUENCE [LARGE SCALE GENOMIC DNA]</scope>
    <source>
        <strain evidence="4 5">VU population</strain>
        <tissue evidence="4">Whole body</tissue>
    </source>
</reference>
<evidence type="ECO:0000313" key="4">
    <source>
        <dbReference type="EMBL" id="OXA36848.1"/>
    </source>
</evidence>
<dbReference type="Proteomes" id="UP000198287">
    <property type="component" value="Unassembled WGS sequence"/>
</dbReference>
<feature type="domain" description="PH" evidence="3">
    <location>
        <begin position="371"/>
        <end position="475"/>
    </location>
</feature>
<name>A0A226CWF6_FOLCA</name>
<proteinExistence type="inferred from homology"/>
<feature type="region of interest" description="Disordered" evidence="2">
    <location>
        <begin position="141"/>
        <end position="222"/>
    </location>
</feature>
<keyword evidence="5" id="KW-1185">Reference proteome</keyword>
<dbReference type="SUPFAM" id="SSF53067">
    <property type="entry name" value="Actin-like ATPase domain"/>
    <property type="match status" value="2"/>
</dbReference>
<dbReference type="InterPro" id="IPR043129">
    <property type="entry name" value="ATPase_NBD"/>
</dbReference>
<evidence type="ECO:0000256" key="2">
    <source>
        <dbReference type="SAM" id="MobiDB-lite"/>
    </source>
</evidence>
<feature type="region of interest" description="Disordered" evidence="2">
    <location>
        <begin position="241"/>
        <end position="287"/>
    </location>
</feature>
<accession>A0A226CWF6</accession>
<sequence length="870" mass="96295">MTSKVLWVGSSSTYSTHKSVTSTPAKKQDVFYENINHRRGQDVTDSTQNKNCTVKTLSLVQQQAQIFNSANNNNNNHQRQQYQNGNHNSNSSYSDTIVYDVPKASAERIYALPTAAVAAPSSSALVVENVLVPSAARLVLSQQKQSSSGSGSGSGSTRSDLLDDDDDDEDTLDISDDEGEFDVEDRTEFDDFDDDIVHPPKPTGSVGGESRNNFKYAAPPPEQNFNSYDDADYGLEVIHEETESQMSSSDSELDFDSDTNSGGKTGGSRRPAFPFLPTSSPPSRAKEGARGLNFFDAPPLPETTTMRHDASPEEIFQAEEGLSLEEGEEGIAKHIRISPNWDPEPILTRLYTMQESKPLLNNKNAKKDCLSGFLNILSGNRKKGTFWNAWKRKFYVLSAGKLNGYEKENCLDLFQTINLVGGKVDFLDPADFVGTDQNKTMTNRIIGIDDAKGHYYVLQCPTVAEAGKWVAAIQYETLPSLTSQYAIPLFSKLPSMFKDLVLVDFGSTNIRAGVLMHQATLPALFFAAVTSQNDQDGTVIYGNDVYLRENRKTAKLKFPFEASSKMCQNNLNIDAVKGFLLKIFKELKVEPERYRVIINLPRRVDDACKKNILGVLFNTFQAKSALLCHQSVVSFWAYSADNGIICDIGERCDIVPVSQGFVLSHAWGRAPFGGQPLKHALRQGLGPQENGLYLSTPTENLVLRFITENFIYTSGQSTRKMSQESQEIVVEMDLRDVLSIPNLIGVNQNVLRGVADGFFDPGMYGLDCDPLPKILHKSLQDCGMDIRKEMSQHIFVTGGCTMLPGFVERLEVELTKLCPPHLKPKIQASPYRYHASFIGASVLSTTEAFEKSLIHRSKYDGGPGPTHWTV</sequence>
<gene>
    <name evidence="4" type="ORF">Fcan01_28377</name>
</gene>
<dbReference type="InterPro" id="IPR001849">
    <property type="entry name" value="PH_domain"/>
</dbReference>
<organism evidence="4 5">
    <name type="scientific">Folsomia candida</name>
    <name type="common">Springtail</name>
    <dbReference type="NCBI Taxonomy" id="158441"/>
    <lineage>
        <taxon>Eukaryota</taxon>
        <taxon>Metazoa</taxon>
        <taxon>Ecdysozoa</taxon>
        <taxon>Arthropoda</taxon>
        <taxon>Hexapoda</taxon>
        <taxon>Collembola</taxon>
        <taxon>Entomobryomorpha</taxon>
        <taxon>Isotomoidea</taxon>
        <taxon>Isotomidae</taxon>
        <taxon>Proisotominae</taxon>
        <taxon>Folsomia</taxon>
    </lineage>
</organism>
<evidence type="ECO:0000313" key="5">
    <source>
        <dbReference type="Proteomes" id="UP000198287"/>
    </source>
</evidence>
<comment type="caution">
    <text evidence="4">The sequence shown here is derived from an EMBL/GenBank/DDBJ whole genome shotgun (WGS) entry which is preliminary data.</text>
</comment>
<dbReference type="SUPFAM" id="SSF50729">
    <property type="entry name" value="PH domain-like"/>
    <property type="match status" value="1"/>
</dbReference>
<dbReference type="InterPro" id="IPR011993">
    <property type="entry name" value="PH-like_dom_sf"/>
</dbReference>
<dbReference type="CDD" id="cd00821">
    <property type="entry name" value="PH"/>
    <property type="match status" value="1"/>
</dbReference>
<dbReference type="Gene3D" id="3.30.420.40">
    <property type="match status" value="2"/>
</dbReference>
<dbReference type="PANTHER" id="PTHR11937">
    <property type="entry name" value="ACTIN"/>
    <property type="match status" value="1"/>
</dbReference>
<comment type="similarity">
    <text evidence="1">Belongs to the actin family.</text>
</comment>
<dbReference type="SMART" id="SM00268">
    <property type="entry name" value="ACTIN"/>
    <property type="match status" value="1"/>
</dbReference>
<dbReference type="EMBL" id="LNIX01000070">
    <property type="protein sequence ID" value="OXA36848.1"/>
    <property type="molecule type" value="Genomic_DNA"/>
</dbReference>
<dbReference type="STRING" id="158441.A0A226CWF6"/>
<feature type="compositionally biased region" description="Low complexity" evidence="2">
    <location>
        <begin position="70"/>
        <end position="88"/>
    </location>
</feature>